<dbReference type="EMBL" id="LT553219">
    <property type="protein sequence ID" value="SAM00533.1"/>
    <property type="molecule type" value="Genomic_DNA"/>
</dbReference>
<dbReference type="AlphaFoldDB" id="A0A168NGY7"/>
<proteinExistence type="predicted"/>
<gene>
    <name evidence="1" type="primary">ABSGL_06221.1 scaffold 7705</name>
</gene>
<dbReference type="Proteomes" id="UP000078561">
    <property type="component" value="Unassembled WGS sequence"/>
</dbReference>
<sequence length="134" mass="15303">MPPATSTLDWTLQVSKNTATKIMDLSPGSFRKTLHPDHHLTLAPLHPPHWIPMGMRLPRPVWQSFWRLPIAHKTTTVWWRLLHASLPTRQRQHKRQHPEVTHPTCLLCNTATLGPAPPSLHPKSLFGCTVHHEA</sequence>
<name>A0A168NGY7_ABSGL</name>
<evidence type="ECO:0000313" key="2">
    <source>
        <dbReference type="Proteomes" id="UP000078561"/>
    </source>
</evidence>
<dbReference type="OrthoDB" id="2273311at2759"/>
<accession>A0A168NGY7</accession>
<organism evidence="1">
    <name type="scientific">Absidia glauca</name>
    <name type="common">Pin mould</name>
    <dbReference type="NCBI Taxonomy" id="4829"/>
    <lineage>
        <taxon>Eukaryota</taxon>
        <taxon>Fungi</taxon>
        <taxon>Fungi incertae sedis</taxon>
        <taxon>Mucoromycota</taxon>
        <taxon>Mucoromycotina</taxon>
        <taxon>Mucoromycetes</taxon>
        <taxon>Mucorales</taxon>
        <taxon>Cunninghamellaceae</taxon>
        <taxon>Absidia</taxon>
    </lineage>
</organism>
<reference evidence="1" key="1">
    <citation type="submission" date="2016-04" db="EMBL/GenBank/DDBJ databases">
        <authorList>
            <person name="Evans L.H."/>
            <person name="Alamgir A."/>
            <person name="Owens N."/>
            <person name="Weber N.D."/>
            <person name="Virtaneva K."/>
            <person name="Barbian K."/>
            <person name="Babar A."/>
            <person name="Rosenke K."/>
        </authorList>
    </citation>
    <scope>NUCLEOTIDE SEQUENCE [LARGE SCALE GENOMIC DNA]</scope>
    <source>
        <strain evidence="1">CBS 101.48</strain>
    </source>
</reference>
<dbReference type="InParanoid" id="A0A168NGY7"/>
<protein>
    <submittedName>
        <fullName evidence="1">Uncharacterized protein</fullName>
    </submittedName>
</protein>
<dbReference type="OMA" id="CTVHHEA"/>
<keyword evidence="2" id="KW-1185">Reference proteome</keyword>
<evidence type="ECO:0000313" key="1">
    <source>
        <dbReference type="EMBL" id="SAM00533.1"/>
    </source>
</evidence>